<dbReference type="Pfam" id="PF13561">
    <property type="entry name" value="adh_short_C2"/>
    <property type="match status" value="1"/>
</dbReference>
<keyword evidence="5" id="KW-1185">Reference proteome</keyword>
<dbReference type="PANTHER" id="PTHR43669:SF8">
    <property type="entry name" value="SHORT-CHAIN TYPE DEHYDROGENASE_REDUCTASE-RELATED"/>
    <property type="match status" value="1"/>
</dbReference>
<dbReference type="SUPFAM" id="SSF51735">
    <property type="entry name" value="NAD(P)-binding Rossmann-fold domains"/>
    <property type="match status" value="1"/>
</dbReference>
<evidence type="ECO:0000313" key="5">
    <source>
        <dbReference type="Proteomes" id="UP001259572"/>
    </source>
</evidence>
<sequence>MQRIALVIGGASGIGAASAIALAQVDMCVAIADIDSSAAATTVERMPGAGHQAMSVDASDETQMVSLFSQVEAEMGQPSVLIFAAGTAGYVNGIRPNLRTTSVNNWDSVLALNLRGAFLAVREMLRRIAARPIEHGRIVLIGSMAAQMLARNSPPAYIASKGGLMAMARVAASEAAALGATVNLVSPGAIDTPMLRAVMQKEQDADYFDGTIAGRAGSPDEVAAAIAFLASIPASYINGACIDVNGGMLMR</sequence>
<evidence type="ECO:0000256" key="3">
    <source>
        <dbReference type="SAM" id="SignalP"/>
    </source>
</evidence>
<keyword evidence="2 4" id="KW-0560">Oxidoreductase</keyword>
<dbReference type="EC" id="1.-.-.-" evidence="4"/>
<reference evidence="4 5" key="1">
    <citation type="submission" date="2023-05" db="EMBL/GenBank/DDBJ databases">
        <authorList>
            <person name="Guo Y."/>
        </authorList>
    </citation>
    <scope>NUCLEOTIDE SEQUENCE [LARGE SCALE GENOMIC DNA]</scope>
    <source>
        <strain evidence="4 5">GR2756</strain>
    </source>
</reference>
<protein>
    <submittedName>
        <fullName evidence="4">SDR family oxidoreductase</fullName>
        <ecNumber evidence="4">1.-.-.-</ecNumber>
    </submittedName>
</protein>
<keyword evidence="3" id="KW-0732">Signal</keyword>
<feature type="chain" id="PRO_5046039909" evidence="3">
    <location>
        <begin position="24"/>
        <end position="251"/>
    </location>
</feature>
<accession>A0ABU3QAU3</accession>
<dbReference type="GO" id="GO:0016491">
    <property type="term" value="F:oxidoreductase activity"/>
    <property type="evidence" value="ECO:0007669"/>
    <property type="project" value="UniProtKB-KW"/>
</dbReference>
<dbReference type="RefSeq" id="WP_315727783.1">
    <property type="nucleotide sequence ID" value="NZ_JAVUPU010000009.1"/>
</dbReference>
<gene>
    <name evidence="4" type="ORF">RQX22_16345</name>
</gene>
<comment type="caution">
    <text evidence="4">The sequence shown here is derived from an EMBL/GenBank/DDBJ whole genome shotgun (WGS) entry which is preliminary data.</text>
</comment>
<dbReference type="PANTHER" id="PTHR43669">
    <property type="entry name" value="5-KETO-D-GLUCONATE 5-REDUCTASE"/>
    <property type="match status" value="1"/>
</dbReference>
<dbReference type="PRINTS" id="PR00081">
    <property type="entry name" value="GDHRDH"/>
</dbReference>
<comment type="similarity">
    <text evidence="1">Belongs to the short-chain dehydrogenases/reductases (SDR) family.</text>
</comment>
<evidence type="ECO:0000313" key="4">
    <source>
        <dbReference type="EMBL" id="MDT9600531.1"/>
    </source>
</evidence>
<evidence type="ECO:0000256" key="2">
    <source>
        <dbReference type="ARBA" id="ARBA00023002"/>
    </source>
</evidence>
<feature type="signal peptide" evidence="3">
    <location>
        <begin position="1"/>
        <end position="23"/>
    </location>
</feature>
<name>A0ABU3QAU3_9SPHN</name>
<dbReference type="EMBL" id="JAVUPU010000009">
    <property type="protein sequence ID" value="MDT9600531.1"/>
    <property type="molecule type" value="Genomic_DNA"/>
</dbReference>
<dbReference type="Gene3D" id="3.40.50.720">
    <property type="entry name" value="NAD(P)-binding Rossmann-like Domain"/>
    <property type="match status" value="1"/>
</dbReference>
<proteinExistence type="inferred from homology"/>
<organism evidence="4 5">
    <name type="scientific">Sphingosinicella rhizophila</name>
    <dbReference type="NCBI Taxonomy" id="3050082"/>
    <lineage>
        <taxon>Bacteria</taxon>
        <taxon>Pseudomonadati</taxon>
        <taxon>Pseudomonadota</taxon>
        <taxon>Alphaproteobacteria</taxon>
        <taxon>Sphingomonadales</taxon>
        <taxon>Sphingosinicellaceae</taxon>
        <taxon>Sphingosinicella</taxon>
    </lineage>
</organism>
<dbReference type="InterPro" id="IPR002347">
    <property type="entry name" value="SDR_fam"/>
</dbReference>
<dbReference type="CDD" id="cd05233">
    <property type="entry name" value="SDR_c"/>
    <property type="match status" value="1"/>
</dbReference>
<dbReference type="InterPro" id="IPR036291">
    <property type="entry name" value="NAD(P)-bd_dom_sf"/>
</dbReference>
<dbReference type="Proteomes" id="UP001259572">
    <property type="component" value="Unassembled WGS sequence"/>
</dbReference>
<evidence type="ECO:0000256" key="1">
    <source>
        <dbReference type="ARBA" id="ARBA00006484"/>
    </source>
</evidence>